<evidence type="ECO:0000256" key="2">
    <source>
        <dbReference type="ARBA" id="ARBA00022475"/>
    </source>
</evidence>
<evidence type="ECO:0000256" key="9">
    <source>
        <dbReference type="ARBA" id="ARBA00035011"/>
    </source>
</evidence>
<evidence type="ECO:0000256" key="8">
    <source>
        <dbReference type="ARBA" id="ARBA00023288"/>
    </source>
</evidence>
<feature type="transmembrane region" description="Helical" evidence="11">
    <location>
        <begin position="186"/>
        <end position="205"/>
    </location>
</feature>
<gene>
    <name evidence="14" type="ORF">RIF29_28105</name>
</gene>
<evidence type="ECO:0000256" key="1">
    <source>
        <dbReference type="ARBA" id="ARBA00004609"/>
    </source>
</evidence>
<keyword evidence="7" id="KW-0325">Glycoprotein</keyword>
<keyword evidence="4 12" id="KW-0732">Signal</keyword>
<name>A0AAN9ESI1_CROPI</name>
<evidence type="ECO:0000256" key="4">
    <source>
        <dbReference type="ARBA" id="ARBA00022729"/>
    </source>
</evidence>
<dbReference type="CDD" id="cd11019">
    <property type="entry name" value="OsENODL1_like"/>
    <property type="match status" value="1"/>
</dbReference>
<dbReference type="GO" id="GO:0098552">
    <property type="term" value="C:side of membrane"/>
    <property type="evidence" value="ECO:0007669"/>
    <property type="project" value="UniProtKB-KW"/>
</dbReference>
<feature type="chain" id="PRO_5042975726" description="Phytocyanin domain-containing protein" evidence="12">
    <location>
        <begin position="29"/>
        <end position="207"/>
    </location>
</feature>
<evidence type="ECO:0000256" key="6">
    <source>
        <dbReference type="ARBA" id="ARBA00023157"/>
    </source>
</evidence>
<dbReference type="InterPro" id="IPR041846">
    <property type="entry name" value="ENL_dom"/>
</dbReference>
<evidence type="ECO:0000256" key="12">
    <source>
        <dbReference type="SAM" id="SignalP"/>
    </source>
</evidence>
<keyword evidence="15" id="KW-1185">Reference proteome</keyword>
<feature type="compositionally biased region" description="Low complexity" evidence="10">
    <location>
        <begin position="138"/>
        <end position="160"/>
    </location>
</feature>
<proteinExistence type="inferred from homology"/>
<protein>
    <recommendedName>
        <fullName evidence="13">Phytocyanin domain-containing protein</fullName>
    </recommendedName>
</protein>
<feature type="domain" description="Phytocyanin" evidence="13">
    <location>
        <begin position="30"/>
        <end position="132"/>
    </location>
</feature>
<dbReference type="GO" id="GO:0009055">
    <property type="term" value="F:electron transfer activity"/>
    <property type="evidence" value="ECO:0007669"/>
    <property type="project" value="InterPro"/>
</dbReference>
<evidence type="ECO:0000256" key="7">
    <source>
        <dbReference type="ARBA" id="ARBA00023180"/>
    </source>
</evidence>
<feature type="signal peptide" evidence="12">
    <location>
        <begin position="1"/>
        <end position="28"/>
    </location>
</feature>
<dbReference type="SUPFAM" id="SSF49503">
    <property type="entry name" value="Cupredoxins"/>
    <property type="match status" value="1"/>
</dbReference>
<feature type="compositionally biased region" description="Low complexity" evidence="10">
    <location>
        <begin position="171"/>
        <end position="182"/>
    </location>
</feature>
<evidence type="ECO:0000313" key="15">
    <source>
        <dbReference type="Proteomes" id="UP001372338"/>
    </source>
</evidence>
<dbReference type="InterPro" id="IPR008972">
    <property type="entry name" value="Cupredoxin"/>
</dbReference>
<dbReference type="Proteomes" id="UP001372338">
    <property type="component" value="Unassembled WGS sequence"/>
</dbReference>
<evidence type="ECO:0000256" key="11">
    <source>
        <dbReference type="SAM" id="Phobius"/>
    </source>
</evidence>
<dbReference type="InterPro" id="IPR003245">
    <property type="entry name" value="Phytocyanin_dom"/>
</dbReference>
<keyword evidence="11" id="KW-0812">Transmembrane</keyword>
<keyword evidence="11" id="KW-1133">Transmembrane helix</keyword>
<dbReference type="EMBL" id="JAYWIO010000005">
    <property type="protein sequence ID" value="KAK7261785.1"/>
    <property type="molecule type" value="Genomic_DNA"/>
</dbReference>
<organism evidence="14 15">
    <name type="scientific">Crotalaria pallida</name>
    <name type="common">Smooth rattlebox</name>
    <name type="synonym">Crotalaria striata</name>
    <dbReference type="NCBI Taxonomy" id="3830"/>
    <lineage>
        <taxon>Eukaryota</taxon>
        <taxon>Viridiplantae</taxon>
        <taxon>Streptophyta</taxon>
        <taxon>Embryophyta</taxon>
        <taxon>Tracheophyta</taxon>
        <taxon>Spermatophyta</taxon>
        <taxon>Magnoliopsida</taxon>
        <taxon>eudicotyledons</taxon>
        <taxon>Gunneridae</taxon>
        <taxon>Pentapetalae</taxon>
        <taxon>rosids</taxon>
        <taxon>fabids</taxon>
        <taxon>Fabales</taxon>
        <taxon>Fabaceae</taxon>
        <taxon>Papilionoideae</taxon>
        <taxon>50 kb inversion clade</taxon>
        <taxon>genistoids sensu lato</taxon>
        <taxon>core genistoids</taxon>
        <taxon>Crotalarieae</taxon>
        <taxon>Crotalaria</taxon>
    </lineage>
</organism>
<evidence type="ECO:0000256" key="5">
    <source>
        <dbReference type="ARBA" id="ARBA00023136"/>
    </source>
</evidence>
<reference evidence="14 15" key="1">
    <citation type="submission" date="2024-01" db="EMBL/GenBank/DDBJ databases">
        <title>The genomes of 5 underutilized Papilionoideae crops provide insights into root nodulation and disease resistanc.</title>
        <authorList>
            <person name="Yuan L."/>
        </authorList>
    </citation>
    <scope>NUCLEOTIDE SEQUENCE [LARGE SCALE GENOMIC DNA]</scope>
    <source>
        <strain evidence="14">ZHUSHIDOU_FW_LH</strain>
        <tissue evidence="14">Leaf</tissue>
    </source>
</reference>
<keyword evidence="5 11" id="KW-0472">Membrane</keyword>
<dbReference type="AlphaFoldDB" id="A0AAN9ESI1"/>
<keyword evidence="8" id="KW-0449">Lipoprotein</keyword>
<dbReference type="GO" id="GO:0005886">
    <property type="term" value="C:plasma membrane"/>
    <property type="evidence" value="ECO:0007669"/>
    <property type="project" value="UniProtKB-SubCell"/>
</dbReference>
<dbReference type="InterPro" id="IPR039391">
    <property type="entry name" value="Phytocyanin-like"/>
</dbReference>
<dbReference type="PROSITE" id="PS51485">
    <property type="entry name" value="PHYTOCYANIN"/>
    <property type="match status" value="1"/>
</dbReference>
<keyword evidence="2" id="KW-1003">Cell membrane</keyword>
<evidence type="ECO:0000313" key="14">
    <source>
        <dbReference type="EMBL" id="KAK7261785.1"/>
    </source>
</evidence>
<dbReference type="PANTHER" id="PTHR33021">
    <property type="entry name" value="BLUE COPPER PROTEIN"/>
    <property type="match status" value="1"/>
</dbReference>
<dbReference type="Gene3D" id="2.60.40.420">
    <property type="entry name" value="Cupredoxins - blue copper proteins"/>
    <property type="match status" value="1"/>
</dbReference>
<accession>A0AAN9ESI1</accession>
<feature type="region of interest" description="Disordered" evidence="10">
    <location>
        <begin position="134"/>
        <end position="182"/>
    </location>
</feature>
<dbReference type="Pfam" id="PF02298">
    <property type="entry name" value="Cu_bind_like"/>
    <property type="match status" value="1"/>
</dbReference>
<dbReference type="PANTHER" id="PTHR33021:SF234">
    <property type="entry name" value="EARLY NODULIN-LIKE PROTEIN 7"/>
    <property type="match status" value="1"/>
</dbReference>
<keyword evidence="3" id="KW-0336">GPI-anchor</keyword>
<evidence type="ECO:0000256" key="3">
    <source>
        <dbReference type="ARBA" id="ARBA00022622"/>
    </source>
</evidence>
<evidence type="ECO:0000256" key="10">
    <source>
        <dbReference type="SAM" id="MobiDB-lite"/>
    </source>
</evidence>
<sequence length="207" mass="22077">MASSLLSVVCTCVIIFLVAMMNSNNVEAGREFKVGDHLGWHEPGPNNTLFYIQWAERNRFQVGDSLLFEYQNDSVLTVEKMDYFNCDASNPITEFDNGKSILNLDRPGPFYFISGNGDHCTNGQKLLVEVMSPHRPIPKSSPSPTSISIPPEGSSSSMAPSPSPSSGGGSDDSLGGDSSASSSASVVLSSVPMATLAMFGIVMMLTP</sequence>
<comment type="subcellular location">
    <subcellularLocation>
        <location evidence="1">Cell membrane</location>
        <topology evidence="1">Lipid-anchor</topology>
        <topology evidence="1">GPI-anchor</topology>
    </subcellularLocation>
</comment>
<dbReference type="FunFam" id="2.60.40.420:FF:000010">
    <property type="entry name" value="Early nodulin-like protein 1"/>
    <property type="match status" value="1"/>
</dbReference>
<evidence type="ECO:0000259" key="13">
    <source>
        <dbReference type="PROSITE" id="PS51485"/>
    </source>
</evidence>
<keyword evidence="6" id="KW-1015">Disulfide bond</keyword>
<comment type="caution">
    <text evidence="14">The sequence shown here is derived from an EMBL/GenBank/DDBJ whole genome shotgun (WGS) entry which is preliminary data.</text>
</comment>
<comment type="similarity">
    <text evidence="9">Belongs to the early nodulin-like (ENODL) family.</text>
</comment>